<dbReference type="EMBL" id="JAQJAN010000013">
    <property type="protein sequence ID" value="KAJ5712515.1"/>
    <property type="molecule type" value="Genomic_DNA"/>
</dbReference>
<evidence type="ECO:0000313" key="2">
    <source>
        <dbReference type="EMBL" id="KAJ5712515.1"/>
    </source>
</evidence>
<dbReference type="PANTHER" id="PTHR35184">
    <property type="entry name" value="YALI0C10208P"/>
    <property type="match status" value="1"/>
</dbReference>
<evidence type="ECO:0000256" key="1">
    <source>
        <dbReference type="SAM" id="Phobius"/>
    </source>
</evidence>
<reference evidence="2" key="2">
    <citation type="submission" date="2023-01" db="EMBL/GenBank/DDBJ databases">
        <authorList>
            <person name="Petersen C."/>
        </authorList>
    </citation>
    <scope>NUCLEOTIDE SEQUENCE</scope>
    <source>
        <strain evidence="2">IBT 17514</strain>
    </source>
</reference>
<dbReference type="Pfam" id="PF11309">
    <property type="entry name" value="DUF3112"/>
    <property type="match status" value="1"/>
</dbReference>
<feature type="transmembrane region" description="Helical" evidence="1">
    <location>
        <begin position="83"/>
        <end position="107"/>
    </location>
</feature>
<accession>A0AAD6HFM8</accession>
<keyword evidence="3" id="KW-1185">Reference proteome</keyword>
<dbReference type="PANTHER" id="PTHR35184:SF1">
    <property type="entry name" value="INTEGRAL MEMBRANE PROTEIN"/>
    <property type="match status" value="1"/>
</dbReference>
<reference evidence="2" key="1">
    <citation type="journal article" date="2023" name="IMA Fungus">
        <title>Comparative genomic study of the Penicillium genus elucidates a diverse pangenome and 15 lateral gene transfer events.</title>
        <authorList>
            <person name="Petersen C."/>
            <person name="Sorensen T."/>
            <person name="Nielsen M.R."/>
            <person name="Sondergaard T.E."/>
            <person name="Sorensen J.L."/>
            <person name="Fitzpatrick D.A."/>
            <person name="Frisvad J.C."/>
            <person name="Nielsen K.L."/>
        </authorList>
    </citation>
    <scope>NUCLEOTIDE SEQUENCE</scope>
    <source>
        <strain evidence="2">IBT 17514</strain>
    </source>
</reference>
<feature type="transmembrane region" description="Helical" evidence="1">
    <location>
        <begin position="26"/>
        <end position="44"/>
    </location>
</feature>
<organism evidence="2 3">
    <name type="scientific">Penicillium malachiteum</name>
    <dbReference type="NCBI Taxonomy" id="1324776"/>
    <lineage>
        <taxon>Eukaryota</taxon>
        <taxon>Fungi</taxon>
        <taxon>Dikarya</taxon>
        <taxon>Ascomycota</taxon>
        <taxon>Pezizomycotina</taxon>
        <taxon>Eurotiomycetes</taxon>
        <taxon>Eurotiomycetidae</taxon>
        <taxon>Eurotiales</taxon>
        <taxon>Aspergillaceae</taxon>
        <taxon>Penicillium</taxon>
    </lineage>
</organism>
<feature type="transmembrane region" description="Helical" evidence="1">
    <location>
        <begin position="170"/>
        <end position="192"/>
    </location>
</feature>
<keyword evidence="1" id="KW-0472">Membrane</keyword>
<feature type="transmembrane region" description="Helical" evidence="1">
    <location>
        <begin position="56"/>
        <end position="77"/>
    </location>
</feature>
<gene>
    <name evidence="2" type="ORF">N7493_008983</name>
</gene>
<evidence type="ECO:0000313" key="3">
    <source>
        <dbReference type="Proteomes" id="UP001215712"/>
    </source>
</evidence>
<protein>
    <submittedName>
        <fullName evidence="2">Uncharacterized protein</fullName>
    </submittedName>
</protein>
<comment type="caution">
    <text evidence="2">The sequence shown here is derived from an EMBL/GenBank/DDBJ whole genome shotgun (WGS) entry which is preliminary data.</text>
</comment>
<dbReference type="AlphaFoldDB" id="A0AAD6HFM8"/>
<feature type="transmembrane region" description="Helical" evidence="1">
    <location>
        <begin position="127"/>
        <end position="150"/>
    </location>
</feature>
<name>A0AAD6HFM8_9EURO</name>
<keyword evidence="1" id="KW-1133">Transmembrane helix</keyword>
<dbReference type="InterPro" id="IPR021460">
    <property type="entry name" value="DUF3112"/>
</dbReference>
<feature type="transmembrane region" description="Helical" evidence="1">
    <location>
        <begin position="246"/>
        <end position="265"/>
    </location>
</feature>
<proteinExistence type="predicted"/>
<dbReference type="Proteomes" id="UP001215712">
    <property type="component" value="Unassembled WGS sequence"/>
</dbReference>
<sequence>MGGPYASKVATLGGKPTKGLDIPIDAVFLTLFLCAGAAHMRLYIMNKKRGHKFIPSAVTFGFCMSRVVANIMRITWACYPSNVSVGIAASVFVAAGILLLFILNLIYAQRMLRAAFPKVGWSPIGSYLFKGMIAVVLLTLVMLITVLIQGSYTLDTSILQIDHKIQLYGVAYFAVIAFLPLPITILVLIFSYGKQVEPFGSGSWAAKGAIVLTAGTLLCLGASFRAATNYLPTHLITESPPYDSKACFYIFDFGIDITVVLFFLVTRVDQRFYVPDGSSKVRHFRGTGVDQKDGVSENASIERKEETIVPLPETHAEV</sequence>
<feature type="transmembrane region" description="Helical" evidence="1">
    <location>
        <begin position="204"/>
        <end position="226"/>
    </location>
</feature>
<keyword evidence="1" id="KW-0812">Transmembrane</keyword>